<accession>A0A1T4X992</accession>
<evidence type="ECO:0000313" key="2">
    <source>
        <dbReference type="Proteomes" id="UP000190774"/>
    </source>
</evidence>
<reference evidence="2" key="1">
    <citation type="submission" date="2017-02" db="EMBL/GenBank/DDBJ databases">
        <authorList>
            <person name="Varghese N."/>
            <person name="Submissions S."/>
        </authorList>
    </citation>
    <scope>NUCLEOTIDE SEQUENCE [LARGE SCALE GENOMIC DNA]</scope>
    <source>
        <strain evidence="2">ATCC 700200</strain>
    </source>
</reference>
<protein>
    <submittedName>
        <fullName evidence="1">Uncharacterized protein</fullName>
    </submittedName>
</protein>
<proteinExistence type="predicted"/>
<evidence type="ECO:0000313" key="1">
    <source>
        <dbReference type="EMBL" id="SKA85665.1"/>
    </source>
</evidence>
<dbReference type="AlphaFoldDB" id="A0A1T4X992"/>
<name>A0A1T4X992_9BACT</name>
<organism evidence="1 2">
    <name type="scientific">Prosthecobacter debontii</name>
    <dbReference type="NCBI Taxonomy" id="48467"/>
    <lineage>
        <taxon>Bacteria</taxon>
        <taxon>Pseudomonadati</taxon>
        <taxon>Verrucomicrobiota</taxon>
        <taxon>Verrucomicrobiia</taxon>
        <taxon>Verrucomicrobiales</taxon>
        <taxon>Verrucomicrobiaceae</taxon>
        <taxon>Prosthecobacter</taxon>
    </lineage>
</organism>
<dbReference type="EMBL" id="FUYE01000003">
    <property type="protein sequence ID" value="SKA85665.1"/>
    <property type="molecule type" value="Genomic_DNA"/>
</dbReference>
<keyword evidence="2" id="KW-1185">Reference proteome</keyword>
<dbReference type="Proteomes" id="UP000190774">
    <property type="component" value="Unassembled WGS sequence"/>
</dbReference>
<gene>
    <name evidence="1" type="ORF">SAMN02745166_01178</name>
</gene>
<dbReference type="RefSeq" id="WP_078812380.1">
    <property type="nucleotide sequence ID" value="NZ_FUYE01000003.1"/>
</dbReference>
<sequence>MKSQTCWHSAKRPVIAFFDGLKGLVAHHHQRVRCCRARFTNQIFLVPFIWLAGLGADTIQAAEPSDVPKYQGSTVKPAWISKRLSLEELESMIHTERIQQIIALSQIQSDKSNPWIIDGVKGSGMMPRAYYKEAITELLKDAPELIRLRREILPGDQLFQFDSLQTSERIGKGFIVVRAGQVIFEWWTHDY</sequence>